<evidence type="ECO:0000259" key="3">
    <source>
        <dbReference type="Pfam" id="PF00496"/>
    </source>
</evidence>
<feature type="compositionally biased region" description="Low complexity" evidence="1">
    <location>
        <begin position="370"/>
        <end position="388"/>
    </location>
</feature>
<dbReference type="Gene3D" id="3.90.76.10">
    <property type="entry name" value="Dipeptide-binding Protein, Domain 1"/>
    <property type="match status" value="1"/>
</dbReference>
<dbReference type="CDD" id="cd08501">
    <property type="entry name" value="PBP2_Lpqw"/>
    <property type="match status" value="1"/>
</dbReference>
<dbReference type="PANTHER" id="PTHR30290">
    <property type="entry name" value="PERIPLASMIC BINDING COMPONENT OF ABC TRANSPORTER"/>
    <property type="match status" value="1"/>
</dbReference>
<comment type="caution">
    <text evidence="4">The sequence shown here is derived from an EMBL/GenBank/DDBJ whole genome shotgun (WGS) entry which is preliminary data.</text>
</comment>
<feature type="region of interest" description="Disordered" evidence="1">
    <location>
        <begin position="346"/>
        <end position="388"/>
    </location>
</feature>
<dbReference type="RefSeq" id="WP_139024401.1">
    <property type="nucleotide sequence ID" value="NZ_DAITTW010000088.1"/>
</dbReference>
<dbReference type="EMBL" id="DQID01000256">
    <property type="protein sequence ID" value="HCT15083.1"/>
    <property type="molecule type" value="Genomic_DNA"/>
</dbReference>
<gene>
    <name evidence="4" type="ORF">DIW82_09975</name>
</gene>
<protein>
    <recommendedName>
        <fullName evidence="3">Solute-binding protein family 5 domain-containing protein</fullName>
    </recommendedName>
</protein>
<feature type="domain" description="Solute-binding protein family 5" evidence="3">
    <location>
        <begin position="135"/>
        <end position="442"/>
    </location>
</feature>
<dbReference type="InterPro" id="IPR000914">
    <property type="entry name" value="SBP_5_dom"/>
</dbReference>
<feature type="chain" id="PRO_5039673260" description="Solute-binding protein family 5 domain-containing protein" evidence="2">
    <location>
        <begin position="26"/>
        <end position="639"/>
    </location>
</feature>
<dbReference type="STRING" id="863239.GCA_000213935_02270"/>
<proteinExistence type="predicted"/>
<evidence type="ECO:0000256" key="2">
    <source>
        <dbReference type="SAM" id="SignalP"/>
    </source>
</evidence>
<organism evidence="4 5">
    <name type="scientific">Corynebacterium nuruki</name>
    <dbReference type="NCBI Taxonomy" id="1032851"/>
    <lineage>
        <taxon>Bacteria</taxon>
        <taxon>Bacillati</taxon>
        <taxon>Actinomycetota</taxon>
        <taxon>Actinomycetes</taxon>
        <taxon>Mycobacteriales</taxon>
        <taxon>Corynebacteriaceae</taxon>
        <taxon>Corynebacterium</taxon>
    </lineage>
</organism>
<evidence type="ECO:0000313" key="5">
    <source>
        <dbReference type="Proteomes" id="UP000261739"/>
    </source>
</evidence>
<evidence type="ECO:0000256" key="1">
    <source>
        <dbReference type="SAM" id="MobiDB-lite"/>
    </source>
</evidence>
<accession>A0A3D4T0P2</accession>
<feature type="compositionally biased region" description="Low complexity" evidence="1">
    <location>
        <begin position="476"/>
        <end position="511"/>
    </location>
</feature>
<feature type="region of interest" description="Disordered" evidence="1">
    <location>
        <begin position="597"/>
        <end position="639"/>
    </location>
</feature>
<dbReference type="AlphaFoldDB" id="A0A3D4T0P2"/>
<sequence>MELRSRTRRLPSVLAFGTVAALTLAGCQANPGDAPTVEDPSDASSAAPRSTTRGAVPDELRTVTAGVDTVPADSNPHLIGSQSLATSVIAALTLPSAFTAREGGRTDLNTDLLDAAEVTAGDRDAPTAVRYRISGAAQWSDGTPVTGSDFEYLRDQITTQPGVLDQALYASVKDLAVSAGGRTVDVTFSGPQPDWHDLFADLLPSHIYRAENRPFATMMEGKPAASAAQYAVRGFDAGRGTVQLARNDRFWGDTPARTDSIVLTVVPDDATAAQMLRTGQLQLVATRRGAVTAESLGSVPGVTTRTTGRRANLTLALNTTSPLLAGESRRAGVLAAVDAGAVARTVSGSPDATAPAPLPSAAGTRDRSPEPAGGAAPESPESPESGVAPLRIGAEESDRTAVEAARRVVDQLVSAGIPAQVVTPAAADLYGTFLPRGEVDAVVAWQDEEETLSDLRSHFGCDPAVRQVSDPATPLPSSSGRPTRPSSTPSSAPSSSEPTSSEPTTPAPASGETTEPNDPGRPARDGGGRASNLSGLCDPEIDGLLDAAAADAADADADSAAVPATIARVRELAGGSAVELPLMDDRLVVAVDGVTGPGDGLADWPMGRETGPFLSAGEWTRTPAGGSRQSTQEPEENNR</sequence>
<feature type="compositionally biased region" description="Low complexity" evidence="1">
    <location>
        <begin position="42"/>
        <end position="53"/>
    </location>
</feature>
<dbReference type="Pfam" id="PF00496">
    <property type="entry name" value="SBP_bac_5"/>
    <property type="match status" value="1"/>
</dbReference>
<feature type="signal peptide" evidence="2">
    <location>
        <begin position="1"/>
        <end position="25"/>
    </location>
</feature>
<feature type="region of interest" description="Disordered" evidence="1">
    <location>
        <begin position="31"/>
        <end position="56"/>
    </location>
</feature>
<dbReference type="GO" id="GO:1904680">
    <property type="term" value="F:peptide transmembrane transporter activity"/>
    <property type="evidence" value="ECO:0007669"/>
    <property type="project" value="TreeGrafter"/>
</dbReference>
<dbReference type="PANTHER" id="PTHR30290:SF65">
    <property type="entry name" value="MONOACYL PHOSPHATIDYLINOSITOL TETRAMANNOSIDE-BINDING PROTEIN LPQW-RELATED"/>
    <property type="match status" value="1"/>
</dbReference>
<evidence type="ECO:0000313" key="4">
    <source>
        <dbReference type="EMBL" id="HCT15083.1"/>
    </source>
</evidence>
<dbReference type="SUPFAM" id="SSF53850">
    <property type="entry name" value="Periplasmic binding protein-like II"/>
    <property type="match status" value="1"/>
</dbReference>
<reference evidence="4 5" key="1">
    <citation type="journal article" date="2018" name="Nat. Biotechnol.">
        <title>A standardized bacterial taxonomy based on genome phylogeny substantially revises the tree of life.</title>
        <authorList>
            <person name="Parks D.H."/>
            <person name="Chuvochina M."/>
            <person name="Waite D.W."/>
            <person name="Rinke C."/>
            <person name="Skarshewski A."/>
            <person name="Chaumeil P.A."/>
            <person name="Hugenholtz P."/>
        </authorList>
    </citation>
    <scope>NUCLEOTIDE SEQUENCE [LARGE SCALE GENOMIC DNA]</scope>
    <source>
        <strain evidence="4">UBA11247</strain>
    </source>
</reference>
<name>A0A3D4T0P2_9CORY</name>
<feature type="region of interest" description="Disordered" evidence="1">
    <location>
        <begin position="463"/>
        <end position="535"/>
    </location>
</feature>
<dbReference type="Gene3D" id="3.40.190.10">
    <property type="entry name" value="Periplasmic binding protein-like II"/>
    <property type="match status" value="1"/>
</dbReference>
<dbReference type="GO" id="GO:0015833">
    <property type="term" value="P:peptide transport"/>
    <property type="evidence" value="ECO:0007669"/>
    <property type="project" value="TreeGrafter"/>
</dbReference>
<dbReference type="Proteomes" id="UP000261739">
    <property type="component" value="Unassembled WGS sequence"/>
</dbReference>
<keyword evidence="2" id="KW-0732">Signal</keyword>
<dbReference type="InterPro" id="IPR039424">
    <property type="entry name" value="SBP_5"/>
</dbReference>
<dbReference type="Gene3D" id="3.10.105.10">
    <property type="entry name" value="Dipeptide-binding Protein, Domain 3"/>
    <property type="match status" value="1"/>
</dbReference>
<dbReference type="PROSITE" id="PS51257">
    <property type="entry name" value="PROKAR_LIPOPROTEIN"/>
    <property type="match status" value="1"/>
</dbReference>